<protein>
    <recommendedName>
        <fullName evidence="1">DUF3616 domain-containing protein</fullName>
    </recommendedName>
</protein>
<organism evidence="2 3">
    <name type="scientific">Acaryochloris thomasi RCC1774</name>
    <dbReference type="NCBI Taxonomy" id="1764569"/>
    <lineage>
        <taxon>Bacteria</taxon>
        <taxon>Bacillati</taxon>
        <taxon>Cyanobacteriota</taxon>
        <taxon>Cyanophyceae</taxon>
        <taxon>Acaryochloridales</taxon>
        <taxon>Acaryochloridaceae</taxon>
        <taxon>Acaryochloris</taxon>
        <taxon>Acaryochloris thomasi</taxon>
    </lineage>
</organism>
<dbReference type="RefSeq" id="WP_110988530.1">
    <property type="nucleotide sequence ID" value="NZ_CAWNWM010000024.1"/>
</dbReference>
<reference evidence="2 3" key="1">
    <citation type="journal article" date="2018" name="Sci. Rep.">
        <title>A novel species of the marine cyanobacterium Acaryochloris with a unique pigment content and lifestyle.</title>
        <authorList>
            <person name="Partensky F."/>
            <person name="Six C."/>
            <person name="Ratin M."/>
            <person name="Garczarek L."/>
            <person name="Vaulot D."/>
            <person name="Probert I."/>
            <person name="Calteau A."/>
            <person name="Gourvil P."/>
            <person name="Marie D."/>
            <person name="Grebert T."/>
            <person name="Bouchier C."/>
            <person name="Le Panse S."/>
            <person name="Gachenot M."/>
            <person name="Rodriguez F."/>
            <person name="Garrido J.L."/>
        </authorList>
    </citation>
    <scope>NUCLEOTIDE SEQUENCE [LARGE SCALE GENOMIC DNA]</scope>
    <source>
        <strain evidence="2 3">RCC1774</strain>
    </source>
</reference>
<dbReference type="AlphaFoldDB" id="A0A2W1J9U0"/>
<sequence length="359" mass="40018">MTQPFLLSRVLLQFSSKDEDLIGELSAITLTPDGSLWVGSDEFLTLERLSLVEPYVYGQHQPFEISDYIDLFNSDDEIDIEGMDYAEPYLWFTGSHSKKRGKSKGKKPEKDIENLAEIKTDLNRYLIARIPVFQGEPLRSSSHPTDPDRTVAAAMLQKADTGNQLMEVLQTDPHLGPFIEMDIPSKENGLDIEGLAACGDKLFLGLRGPVLRGWAVILEIEVEEAESGILSLKEISKDGAKYRKHFVNLNGLGVRELCLRGEDLIILAGPTMDLEGAMQVFQLKDVLEHSDNTLWDQSADDLELLFDLPFTIGSDHAEGLALIPCLGQPEALLVVYDSPSAARRRQPYTVMADIFRLDP</sequence>
<evidence type="ECO:0000313" key="2">
    <source>
        <dbReference type="EMBL" id="PZD70960.1"/>
    </source>
</evidence>
<evidence type="ECO:0000259" key="1">
    <source>
        <dbReference type="Pfam" id="PF12275"/>
    </source>
</evidence>
<proteinExistence type="predicted"/>
<name>A0A2W1J9U0_9CYAN</name>
<feature type="domain" description="DUF3616" evidence="1">
    <location>
        <begin position="24"/>
        <end position="353"/>
    </location>
</feature>
<comment type="caution">
    <text evidence="2">The sequence shown here is derived from an EMBL/GenBank/DDBJ whole genome shotgun (WGS) entry which is preliminary data.</text>
</comment>
<keyword evidence="3" id="KW-1185">Reference proteome</keyword>
<dbReference type="Pfam" id="PF12275">
    <property type="entry name" value="DUF3616"/>
    <property type="match status" value="1"/>
</dbReference>
<accession>A0A2W1J9U0</accession>
<gene>
    <name evidence="2" type="ORF">C1752_08662</name>
</gene>
<dbReference type="Proteomes" id="UP000248857">
    <property type="component" value="Unassembled WGS sequence"/>
</dbReference>
<evidence type="ECO:0000313" key="3">
    <source>
        <dbReference type="Proteomes" id="UP000248857"/>
    </source>
</evidence>
<dbReference type="InterPro" id="IPR022060">
    <property type="entry name" value="DUF3616"/>
</dbReference>
<dbReference type="OrthoDB" id="423529at2"/>
<dbReference type="EMBL" id="PQWO01000024">
    <property type="protein sequence ID" value="PZD70960.1"/>
    <property type="molecule type" value="Genomic_DNA"/>
</dbReference>